<dbReference type="GO" id="GO:0016020">
    <property type="term" value="C:membrane"/>
    <property type="evidence" value="ECO:0007669"/>
    <property type="project" value="UniProtKB-SubCell"/>
</dbReference>
<keyword evidence="4" id="KW-1185">Reference proteome</keyword>
<accession>A0A2I0AP41</accession>
<dbReference type="InterPro" id="IPR016833">
    <property type="entry name" value="Put_Na-Bile_cotransptr"/>
</dbReference>
<comment type="subcellular location">
    <subcellularLocation>
        <location evidence="2">Plastid</location>
        <location evidence="2">Chloroplast envelope</location>
    </subcellularLocation>
</comment>
<dbReference type="InterPro" id="IPR038770">
    <property type="entry name" value="Na+/solute_symporter_sf"/>
</dbReference>
<name>A0A2I0AP41_9ASPA</name>
<dbReference type="OrthoDB" id="188035at2759"/>
<protein>
    <submittedName>
        <fullName evidence="3">Putative sodium/metabolite cotransporter BASS4, chloroplastic</fullName>
    </submittedName>
</protein>
<evidence type="ECO:0000313" key="3">
    <source>
        <dbReference type="EMBL" id="PKA57328.1"/>
    </source>
</evidence>
<dbReference type="GO" id="GO:0009941">
    <property type="term" value="C:chloroplast envelope"/>
    <property type="evidence" value="ECO:0007669"/>
    <property type="project" value="UniProtKB-SubCell"/>
</dbReference>
<evidence type="ECO:0000313" key="4">
    <source>
        <dbReference type="Proteomes" id="UP000236161"/>
    </source>
</evidence>
<dbReference type="STRING" id="1088818.A0A2I0AP41"/>
<dbReference type="Proteomes" id="UP000236161">
    <property type="component" value="Unassembled WGS sequence"/>
</dbReference>
<reference evidence="3 4" key="1">
    <citation type="journal article" date="2017" name="Nature">
        <title>The Apostasia genome and the evolution of orchids.</title>
        <authorList>
            <person name="Zhang G.Q."/>
            <person name="Liu K.W."/>
            <person name="Li Z."/>
            <person name="Lohaus R."/>
            <person name="Hsiao Y.Y."/>
            <person name="Niu S.C."/>
            <person name="Wang J.Y."/>
            <person name="Lin Y.C."/>
            <person name="Xu Q."/>
            <person name="Chen L.J."/>
            <person name="Yoshida K."/>
            <person name="Fujiwara S."/>
            <person name="Wang Z.W."/>
            <person name="Zhang Y.Q."/>
            <person name="Mitsuda N."/>
            <person name="Wang M."/>
            <person name="Liu G.H."/>
            <person name="Pecoraro L."/>
            <person name="Huang H.X."/>
            <person name="Xiao X.J."/>
            <person name="Lin M."/>
            <person name="Wu X.Y."/>
            <person name="Wu W.L."/>
            <person name="Chen Y.Y."/>
            <person name="Chang S.B."/>
            <person name="Sakamoto S."/>
            <person name="Ohme-Takagi M."/>
            <person name="Yagi M."/>
            <person name="Zeng S.J."/>
            <person name="Shen C.Y."/>
            <person name="Yeh C.M."/>
            <person name="Luo Y.B."/>
            <person name="Tsai W.C."/>
            <person name="Van de Peer Y."/>
            <person name="Liu Z.J."/>
        </authorList>
    </citation>
    <scope>NUCLEOTIDE SEQUENCE [LARGE SCALE GENOMIC DNA]</scope>
    <source>
        <strain evidence="4">cv. Shenzhen</strain>
        <tissue evidence="3">Stem</tissue>
    </source>
</reference>
<proteinExistence type="predicted"/>
<evidence type="ECO:0000256" key="1">
    <source>
        <dbReference type="ARBA" id="ARBA00003198"/>
    </source>
</evidence>
<dbReference type="EMBL" id="KZ451969">
    <property type="protein sequence ID" value="PKA57328.1"/>
    <property type="molecule type" value="Genomic_DNA"/>
</dbReference>
<dbReference type="PANTHER" id="PTHR18640">
    <property type="entry name" value="SOLUTE CARRIER FAMILY 10 MEMBER 7"/>
    <property type="match status" value="1"/>
</dbReference>
<dbReference type="Gene3D" id="1.20.1530.20">
    <property type="match status" value="1"/>
</dbReference>
<dbReference type="AlphaFoldDB" id="A0A2I0AP41"/>
<dbReference type="PANTHER" id="PTHR18640:SF10">
    <property type="entry name" value="SODIUM_METABOLITE COTRANSPORTER BASS4, CHLOROPLASTIC-RELATED"/>
    <property type="match status" value="1"/>
</dbReference>
<evidence type="ECO:0000256" key="2">
    <source>
        <dbReference type="ARBA" id="ARBA00004119"/>
    </source>
</evidence>
<comment type="function">
    <text evidence="1">May function as sodium-coupled metabolite transporter across the chloroplast envelope.</text>
</comment>
<sequence>MSPRPLEMVGTIQILGFRLPTSVRRLDLEAPSAPLMVSRVRLLRHHVFPSALPTLSVEVHPVIRRPRASSGFDLVDDSRHCNANNFGPPELFIWGKLLLNFARNNFLPLALVSGITLGLASPQLGRFADKYPISKFSTVGIFFISGLMLRSEEIGAAIKAWPVGILGLVWSFFIPCLTHFEAFTFKDFHPVSDPIIHTDDLTSSLESSRVHHRLGHFLLHANDIVERSCIDTTCGRKFSSCSCNDSNI</sequence>
<gene>
    <name evidence="3" type="primary">BASS4</name>
    <name evidence="3" type="ORF">AXF42_Ash002633</name>
</gene>
<organism evidence="3 4">
    <name type="scientific">Apostasia shenzhenica</name>
    <dbReference type="NCBI Taxonomy" id="1088818"/>
    <lineage>
        <taxon>Eukaryota</taxon>
        <taxon>Viridiplantae</taxon>
        <taxon>Streptophyta</taxon>
        <taxon>Embryophyta</taxon>
        <taxon>Tracheophyta</taxon>
        <taxon>Spermatophyta</taxon>
        <taxon>Magnoliopsida</taxon>
        <taxon>Liliopsida</taxon>
        <taxon>Asparagales</taxon>
        <taxon>Orchidaceae</taxon>
        <taxon>Apostasioideae</taxon>
        <taxon>Apostasia</taxon>
    </lineage>
</organism>